<evidence type="ECO:0000313" key="3">
    <source>
        <dbReference type="Proteomes" id="UP000603641"/>
    </source>
</evidence>
<dbReference type="SUPFAM" id="SSF56219">
    <property type="entry name" value="DNase I-like"/>
    <property type="match status" value="1"/>
</dbReference>
<reference evidence="2 3" key="1">
    <citation type="submission" date="2020-08" db="EMBL/GenBank/DDBJ databases">
        <title>A Genomic Blueprint of the Chicken Gut Microbiome.</title>
        <authorList>
            <person name="Gilroy R."/>
            <person name="Ravi A."/>
            <person name="Getino M."/>
            <person name="Pursley I."/>
            <person name="Horton D.L."/>
            <person name="Alikhan N.-F."/>
            <person name="Baker D."/>
            <person name="Gharbi K."/>
            <person name="Hall N."/>
            <person name="Watson M."/>
            <person name="Adriaenssens E.M."/>
            <person name="Foster-Nyarko E."/>
            <person name="Jarju S."/>
            <person name="Secka A."/>
            <person name="Antonio M."/>
            <person name="Oren A."/>
            <person name="Chaudhuri R."/>
            <person name="La Ragione R.M."/>
            <person name="Hildebrand F."/>
            <person name="Pallen M.J."/>
        </authorList>
    </citation>
    <scope>NUCLEOTIDE SEQUENCE [LARGE SCALE GENOMIC DNA]</scope>
    <source>
        <strain evidence="2 3">Sa2CUA10</strain>
    </source>
</reference>
<comment type="caution">
    <text evidence="2">The sequence shown here is derived from an EMBL/GenBank/DDBJ whole genome shotgun (WGS) entry which is preliminary data.</text>
</comment>
<feature type="domain" description="Endonuclease/exonuclease/phosphatase" evidence="1">
    <location>
        <begin position="4"/>
        <end position="246"/>
    </location>
</feature>
<dbReference type="EMBL" id="JACSQM010000005">
    <property type="protein sequence ID" value="MBD7964883.1"/>
    <property type="molecule type" value="Genomic_DNA"/>
</dbReference>
<organism evidence="2 3">
    <name type="scientific">Fictibacillus norfolkensis</name>
    <dbReference type="NCBI Taxonomy" id="2762233"/>
    <lineage>
        <taxon>Bacteria</taxon>
        <taxon>Bacillati</taxon>
        <taxon>Bacillota</taxon>
        <taxon>Bacilli</taxon>
        <taxon>Bacillales</taxon>
        <taxon>Fictibacillaceae</taxon>
        <taxon>Fictibacillus</taxon>
    </lineage>
</organism>
<gene>
    <name evidence="2" type="ORF">H9648_12540</name>
</gene>
<keyword evidence="2" id="KW-0540">Nuclease</keyword>
<keyword evidence="2" id="KW-0255">Endonuclease</keyword>
<dbReference type="InterPro" id="IPR050410">
    <property type="entry name" value="CCR4/nocturin_mRNA_transcr"/>
</dbReference>
<dbReference type="Gene3D" id="3.60.10.10">
    <property type="entry name" value="Endonuclease/exonuclease/phosphatase"/>
    <property type="match status" value="1"/>
</dbReference>
<dbReference type="PANTHER" id="PTHR12121">
    <property type="entry name" value="CARBON CATABOLITE REPRESSOR PROTEIN 4"/>
    <property type="match status" value="1"/>
</dbReference>
<keyword evidence="3" id="KW-1185">Reference proteome</keyword>
<accession>A0ABR8SN10</accession>
<dbReference type="PANTHER" id="PTHR12121:SF36">
    <property type="entry name" value="ENDONUCLEASE_EXONUCLEASE_PHOSPHATASE DOMAIN-CONTAINING PROTEIN"/>
    <property type="match status" value="1"/>
</dbReference>
<evidence type="ECO:0000313" key="2">
    <source>
        <dbReference type="EMBL" id="MBD7964883.1"/>
    </source>
</evidence>
<dbReference type="RefSeq" id="WP_191754161.1">
    <property type="nucleotide sequence ID" value="NZ_JACSQM010000005.1"/>
</dbReference>
<name>A0ABR8SN10_9BACL</name>
<proteinExistence type="predicted"/>
<dbReference type="InterPro" id="IPR036691">
    <property type="entry name" value="Endo/exonu/phosph_ase_sf"/>
</dbReference>
<keyword evidence="2" id="KW-0378">Hydrolase</keyword>
<sequence>MKVMTFNIRVDIPGLQENAWGDRYKGVSQLINDESPVIVGMQEANESMIRDVMQNLSIYDWTGEPRRRGDEGTPIFYRTDLFTLLDSDTFWLSETPNEVGSMSWNTSYPRVCTWAELSLIEGPNTRFRVFNTHLDHMSEEARVQGIKLIGETIHRLNQTSHLPFLLMGDFNDVPSSKTFQYCEKELQLKKAFKTMGENIEDRLTFHDFKGDVQGEPIDFIFTSQDVMISQSKIIRTKMEHGYPSDHYPVTVEIELK</sequence>
<protein>
    <submittedName>
        <fullName evidence="2">Endonuclease/exonuclease/phosphatase family protein</fullName>
    </submittedName>
</protein>
<dbReference type="Proteomes" id="UP000603641">
    <property type="component" value="Unassembled WGS sequence"/>
</dbReference>
<dbReference type="Pfam" id="PF03372">
    <property type="entry name" value="Exo_endo_phos"/>
    <property type="match status" value="1"/>
</dbReference>
<dbReference type="CDD" id="cd09083">
    <property type="entry name" value="EEP-1"/>
    <property type="match status" value="1"/>
</dbReference>
<dbReference type="GO" id="GO:0004519">
    <property type="term" value="F:endonuclease activity"/>
    <property type="evidence" value="ECO:0007669"/>
    <property type="project" value="UniProtKB-KW"/>
</dbReference>
<evidence type="ECO:0000259" key="1">
    <source>
        <dbReference type="Pfam" id="PF03372"/>
    </source>
</evidence>
<dbReference type="InterPro" id="IPR005135">
    <property type="entry name" value="Endo/exonuclease/phosphatase"/>
</dbReference>